<dbReference type="RefSeq" id="WP_380720040.1">
    <property type="nucleotide sequence ID" value="NZ_JBHSGI010000028.1"/>
</dbReference>
<evidence type="ECO:0000313" key="2">
    <source>
        <dbReference type="Proteomes" id="UP001595973"/>
    </source>
</evidence>
<sequence>MQAIEGYMISVGELIEQPDDTVHVDLLGDSQFAERAVTSQ</sequence>
<proteinExistence type="predicted"/>
<evidence type="ECO:0000313" key="1">
    <source>
        <dbReference type="EMBL" id="MFC4670728.1"/>
    </source>
</evidence>
<dbReference type="Proteomes" id="UP001595973">
    <property type="component" value="Unassembled WGS sequence"/>
</dbReference>
<organism evidence="1 2">
    <name type="scientific">Seohaeicola nanhaiensis</name>
    <dbReference type="NCBI Taxonomy" id="1387282"/>
    <lineage>
        <taxon>Bacteria</taxon>
        <taxon>Pseudomonadati</taxon>
        <taxon>Pseudomonadota</taxon>
        <taxon>Alphaproteobacteria</taxon>
        <taxon>Rhodobacterales</taxon>
        <taxon>Roseobacteraceae</taxon>
        <taxon>Seohaeicola</taxon>
    </lineage>
</organism>
<accession>A0ABV9KL06</accession>
<comment type="caution">
    <text evidence="1">The sequence shown here is derived from an EMBL/GenBank/DDBJ whole genome shotgun (WGS) entry which is preliminary data.</text>
</comment>
<name>A0ABV9KL06_9RHOB</name>
<protein>
    <submittedName>
        <fullName evidence="1">Uncharacterized protein</fullName>
    </submittedName>
</protein>
<dbReference type="EMBL" id="JBHSGI010000028">
    <property type="protein sequence ID" value="MFC4670728.1"/>
    <property type="molecule type" value="Genomic_DNA"/>
</dbReference>
<keyword evidence="2" id="KW-1185">Reference proteome</keyword>
<reference evidence="2" key="1">
    <citation type="journal article" date="2019" name="Int. J. Syst. Evol. Microbiol.">
        <title>The Global Catalogue of Microorganisms (GCM) 10K type strain sequencing project: providing services to taxonomists for standard genome sequencing and annotation.</title>
        <authorList>
            <consortium name="The Broad Institute Genomics Platform"/>
            <consortium name="The Broad Institute Genome Sequencing Center for Infectious Disease"/>
            <person name="Wu L."/>
            <person name="Ma J."/>
        </authorList>
    </citation>
    <scope>NUCLEOTIDE SEQUENCE [LARGE SCALE GENOMIC DNA]</scope>
    <source>
        <strain evidence="2">CGMCC 4.7283</strain>
    </source>
</reference>
<gene>
    <name evidence="1" type="ORF">ACFO5X_19415</name>
</gene>